<evidence type="ECO:0000313" key="2">
    <source>
        <dbReference type="Proteomes" id="UP000007266"/>
    </source>
</evidence>
<organism evidence="1 2">
    <name type="scientific">Tribolium castaneum</name>
    <name type="common">Red flour beetle</name>
    <dbReference type="NCBI Taxonomy" id="7070"/>
    <lineage>
        <taxon>Eukaryota</taxon>
        <taxon>Metazoa</taxon>
        <taxon>Ecdysozoa</taxon>
        <taxon>Arthropoda</taxon>
        <taxon>Hexapoda</taxon>
        <taxon>Insecta</taxon>
        <taxon>Pterygota</taxon>
        <taxon>Neoptera</taxon>
        <taxon>Endopterygota</taxon>
        <taxon>Coleoptera</taxon>
        <taxon>Polyphaga</taxon>
        <taxon>Cucujiformia</taxon>
        <taxon>Tenebrionidae</taxon>
        <taxon>Tenebrionidae incertae sedis</taxon>
        <taxon>Tribolium</taxon>
    </lineage>
</organism>
<dbReference type="AlphaFoldDB" id="D6WMP9"/>
<sequence>MDLYGWFYADPWHVDGDNVTWLMVLHSDEIDKGQKVVNKFLFHLNKRPPRTATPKMYRPSTGEQNKFKWNTSPQRRYCTLINKDDSSINAPDRHSRVKQSEMKLLRWLLLPSSLRLIAPNENFCVVRHWQRNNHRKAGGRILPEKKSKIVSQTPLCKVRTPLCLTVTNGQLSTTTKKIFALYSLTKKSRKNCDFSIKQEFVYKCPRRFAMYPLTNTGFCGKHLEFKNWPKDNEISNYLLALAFEVMFVHYSKGVRRGYISEMVQKPLNVRI</sequence>
<evidence type="ECO:0000313" key="1">
    <source>
        <dbReference type="EMBL" id="EFA03796.1"/>
    </source>
</evidence>
<dbReference type="Proteomes" id="UP000007266">
    <property type="component" value="Linkage group 5"/>
</dbReference>
<keyword evidence="2" id="KW-1185">Reference proteome</keyword>
<gene>
    <name evidence="1" type="primary">GLEAN_13908</name>
    <name evidence="1" type="ORF">TcasGA2_TC013908</name>
</gene>
<accession>D6WMP9</accession>
<proteinExistence type="predicted"/>
<name>D6WMP9_TRICA</name>
<dbReference type="InParanoid" id="D6WMP9"/>
<dbReference type="HOGENOM" id="CLU_1027910_0_0_1"/>
<dbReference type="EMBL" id="KQ971341">
    <property type="protein sequence ID" value="EFA03796.1"/>
    <property type="molecule type" value="Genomic_DNA"/>
</dbReference>
<reference evidence="1 2" key="2">
    <citation type="journal article" date="2010" name="Nucleic Acids Res.">
        <title>BeetleBase in 2010: revisions to provide comprehensive genomic information for Tribolium castaneum.</title>
        <authorList>
            <person name="Kim H.S."/>
            <person name="Murphy T."/>
            <person name="Xia J."/>
            <person name="Caragea D."/>
            <person name="Park Y."/>
            <person name="Beeman R.W."/>
            <person name="Lorenzen M.D."/>
            <person name="Butcher S."/>
            <person name="Manak J.R."/>
            <person name="Brown S.J."/>
        </authorList>
    </citation>
    <scope>GENOME REANNOTATION</scope>
    <source>
        <strain evidence="1 2">Georgia GA2</strain>
    </source>
</reference>
<reference evidence="1 2" key="1">
    <citation type="journal article" date="2008" name="Nature">
        <title>The genome of the model beetle and pest Tribolium castaneum.</title>
        <authorList>
            <consortium name="Tribolium Genome Sequencing Consortium"/>
            <person name="Richards S."/>
            <person name="Gibbs R.A."/>
            <person name="Weinstock G.M."/>
            <person name="Brown S.J."/>
            <person name="Denell R."/>
            <person name="Beeman R.W."/>
            <person name="Gibbs R."/>
            <person name="Beeman R.W."/>
            <person name="Brown S.J."/>
            <person name="Bucher G."/>
            <person name="Friedrich M."/>
            <person name="Grimmelikhuijzen C.J."/>
            <person name="Klingler M."/>
            <person name="Lorenzen M."/>
            <person name="Richards S."/>
            <person name="Roth S."/>
            <person name="Schroder R."/>
            <person name="Tautz D."/>
            <person name="Zdobnov E.M."/>
            <person name="Muzny D."/>
            <person name="Gibbs R.A."/>
            <person name="Weinstock G.M."/>
            <person name="Attaway T."/>
            <person name="Bell S."/>
            <person name="Buhay C.J."/>
            <person name="Chandrabose M.N."/>
            <person name="Chavez D."/>
            <person name="Clerk-Blankenburg K.P."/>
            <person name="Cree A."/>
            <person name="Dao M."/>
            <person name="Davis C."/>
            <person name="Chacko J."/>
            <person name="Dinh H."/>
            <person name="Dugan-Rocha S."/>
            <person name="Fowler G."/>
            <person name="Garner T.T."/>
            <person name="Garnes J."/>
            <person name="Gnirke A."/>
            <person name="Hawes A."/>
            <person name="Hernandez J."/>
            <person name="Hines S."/>
            <person name="Holder M."/>
            <person name="Hume J."/>
            <person name="Jhangiani S.N."/>
            <person name="Joshi V."/>
            <person name="Khan Z.M."/>
            <person name="Jackson L."/>
            <person name="Kovar C."/>
            <person name="Kowis A."/>
            <person name="Lee S."/>
            <person name="Lewis L.R."/>
            <person name="Margolis J."/>
            <person name="Morgan M."/>
            <person name="Nazareth L.V."/>
            <person name="Nguyen N."/>
            <person name="Okwuonu G."/>
            <person name="Parker D."/>
            <person name="Richards S."/>
            <person name="Ruiz S.J."/>
            <person name="Santibanez J."/>
            <person name="Savard J."/>
            <person name="Scherer S.E."/>
            <person name="Schneider B."/>
            <person name="Sodergren E."/>
            <person name="Tautz D."/>
            <person name="Vattahil S."/>
            <person name="Villasana D."/>
            <person name="White C.S."/>
            <person name="Wright R."/>
            <person name="Park Y."/>
            <person name="Beeman R.W."/>
            <person name="Lord J."/>
            <person name="Oppert B."/>
            <person name="Lorenzen M."/>
            <person name="Brown S."/>
            <person name="Wang L."/>
            <person name="Savard J."/>
            <person name="Tautz D."/>
            <person name="Richards S."/>
            <person name="Weinstock G."/>
            <person name="Gibbs R.A."/>
            <person name="Liu Y."/>
            <person name="Worley K."/>
            <person name="Weinstock G."/>
            <person name="Elsik C.G."/>
            <person name="Reese J.T."/>
            <person name="Elhaik E."/>
            <person name="Landan G."/>
            <person name="Graur D."/>
            <person name="Arensburger P."/>
            <person name="Atkinson P."/>
            <person name="Beeman R.W."/>
            <person name="Beidler J."/>
            <person name="Brown S.J."/>
            <person name="Demuth J.P."/>
            <person name="Drury D.W."/>
            <person name="Du Y.Z."/>
            <person name="Fujiwara H."/>
            <person name="Lorenzen M."/>
            <person name="Maselli V."/>
            <person name="Osanai M."/>
            <person name="Park Y."/>
            <person name="Robertson H.M."/>
            <person name="Tu Z."/>
            <person name="Wang J.J."/>
            <person name="Wang S."/>
            <person name="Richards S."/>
            <person name="Song H."/>
            <person name="Zhang L."/>
            <person name="Sodergren E."/>
            <person name="Werner D."/>
            <person name="Stanke M."/>
            <person name="Morgenstern B."/>
            <person name="Solovyev V."/>
            <person name="Kosarev P."/>
            <person name="Brown G."/>
            <person name="Chen H.C."/>
            <person name="Ermolaeva O."/>
            <person name="Hlavina W."/>
            <person name="Kapustin Y."/>
            <person name="Kiryutin B."/>
            <person name="Kitts P."/>
            <person name="Maglott D."/>
            <person name="Pruitt K."/>
            <person name="Sapojnikov V."/>
            <person name="Souvorov A."/>
            <person name="Mackey A.J."/>
            <person name="Waterhouse R.M."/>
            <person name="Wyder S."/>
            <person name="Zdobnov E.M."/>
            <person name="Zdobnov E.M."/>
            <person name="Wyder S."/>
            <person name="Kriventseva E.V."/>
            <person name="Kadowaki T."/>
            <person name="Bork P."/>
            <person name="Aranda M."/>
            <person name="Bao R."/>
            <person name="Beermann A."/>
            <person name="Berns N."/>
            <person name="Bolognesi R."/>
            <person name="Bonneton F."/>
            <person name="Bopp D."/>
            <person name="Brown S.J."/>
            <person name="Bucher G."/>
            <person name="Butts T."/>
            <person name="Chaumot A."/>
            <person name="Denell R.E."/>
            <person name="Ferrier D.E."/>
            <person name="Friedrich M."/>
            <person name="Gordon C.M."/>
            <person name="Jindra M."/>
            <person name="Klingler M."/>
            <person name="Lan Q."/>
            <person name="Lattorff H.M."/>
            <person name="Laudet V."/>
            <person name="von Levetsow C."/>
            <person name="Liu Z."/>
            <person name="Lutz R."/>
            <person name="Lynch J.A."/>
            <person name="da Fonseca R.N."/>
            <person name="Posnien N."/>
            <person name="Reuter R."/>
            <person name="Roth S."/>
            <person name="Savard J."/>
            <person name="Schinko J.B."/>
            <person name="Schmitt C."/>
            <person name="Schoppmeier M."/>
            <person name="Schroder R."/>
            <person name="Shippy T.D."/>
            <person name="Simonnet F."/>
            <person name="Marques-Souza H."/>
            <person name="Tautz D."/>
            <person name="Tomoyasu Y."/>
            <person name="Trauner J."/>
            <person name="Van der Zee M."/>
            <person name="Vervoort M."/>
            <person name="Wittkopp N."/>
            <person name="Wimmer E.A."/>
            <person name="Yang X."/>
            <person name="Jones A.K."/>
            <person name="Sattelle D.B."/>
            <person name="Ebert P.R."/>
            <person name="Nelson D."/>
            <person name="Scott J.G."/>
            <person name="Beeman R.W."/>
            <person name="Muthukrishnan S."/>
            <person name="Kramer K.J."/>
            <person name="Arakane Y."/>
            <person name="Beeman R.W."/>
            <person name="Zhu Q."/>
            <person name="Hogenkamp D."/>
            <person name="Dixit R."/>
            <person name="Oppert B."/>
            <person name="Jiang H."/>
            <person name="Zou Z."/>
            <person name="Marshall J."/>
            <person name="Elpidina E."/>
            <person name="Vinokurov K."/>
            <person name="Oppert C."/>
            <person name="Zou Z."/>
            <person name="Evans J."/>
            <person name="Lu Z."/>
            <person name="Zhao P."/>
            <person name="Sumathipala N."/>
            <person name="Altincicek B."/>
            <person name="Vilcinskas A."/>
            <person name="Williams M."/>
            <person name="Hultmark D."/>
            <person name="Hetru C."/>
            <person name="Jiang H."/>
            <person name="Grimmelikhuijzen C.J."/>
            <person name="Hauser F."/>
            <person name="Cazzamali G."/>
            <person name="Williamson M."/>
            <person name="Park Y."/>
            <person name="Li B."/>
            <person name="Tanaka Y."/>
            <person name="Predel R."/>
            <person name="Neupert S."/>
            <person name="Schachtner J."/>
            <person name="Verleyen P."/>
            <person name="Raible F."/>
            <person name="Bork P."/>
            <person name="Friedrich M."/>
            <person name="Walden K.K."/>
            <person name="Robertson H.M."/>
            <person name="Angeli S."/>
            <person name="Foret S."/>
            <person name="Bucher G."/>
            <person name="Schuetz S."/>
            <person name="Maleszka R."/>
            <person name="Wimmer E.A."/>
            <person name="Beeman R.W."/>
            <person name="Lorenzen M."/>
            <person name="Tomoyasu Y."/>
            <person name="Miller S.C."/>
            <person name="Grossmann D."/>
            <person name="Bucher G."/>
        </authorList>
    </citation>
    <scope>NUCLEOTIDE SEQUENCE [LARGE SCALE GENOMIC DNA]</scope>
    <source>
        <strain evidence="1 2">Georgia GA2</strain>
    </source>
</reference>
<protein>
    <submittedName>
        <fullName evidence="1">Uncharacterized protein</fullName>
    </submittedName>
</protein>